<name>A0ACD3ASK4_9AGAR</name>
<dbReference type="Proteomes" id="UP000308600">
    <property type="component" value="Unassembled WGS sequence"/>
</dbReference>
<accession>A0ACD3ASK4</accession>
<dbReference type="EMBL" id="ML208350">
    <property type="protein sequence ID" value="TFK68495.1"/>
    <property type="molecule type" value="Genomic_DNA"/>
</dbReference>
<keyword evidence="2" id="KW-1185">Reference proteome</keyword>
<evidence type="ECO:0000313" key="1">
    <source>
        <dbReference type="EMBL" id="TFK68495.1"/>
    </source>
</evidence>
<protein>
    <submittedName>
        <fullName evidence="1">Uncharacterized protein</fullName>
    </submittedName>
</protein>
<proteinExistence type="predicted"/>
<organism evidence="1 2">
    <name type="scientific">Pluteus cervinus</name>
    <dbReference type="NCBI Taxonomy" id="181527"/>
    <lineage>
        <taxon>Eukaryota</taxon>
        <taxon>Fungi</taxon>
        <taxon>Dikarya</taxon>
        <taxon>Basidiomycota</taxon>
        <taxon>Agaricomycotina</taxon>
        <taxon>Agaricomycetes</taxon>
        <taxon>Agaricomycetidae</taxon>
        <taxon>Agaricales</taxon>
        <taxon>Pluteineae</taxon>
        <taxon>Pluteaceae</taxon>
        <taxon>Pluteus</taxon>
    </lineage>
</organism>
<gene>
    <name evidence="1" type="ORF">BDN72DRAFT_797616</name>
</gene>
<evidence type="ECO:0000313" key="2">
    <source>
        <dbReference type="Proteomes" id="UP000308600"/>
    </source>
</evidence>
<reference evidence="1 2" key="1">
    <citation type="journal article" date="2019" name="Nat. Ecol. Evol.">
        <title>Megaphylogeny resolves global patterns of mushroom evolution.</title>
        <authorList>
            <person name="Varga T."/>
            <person name="Krizsan K."/>
            <person name="Foldi C."/>
            <person name="Dima B."/>
            <person name="Sanchez-Garcia M."/>
            <person name="Sanchez-Ramirez S."/>
            <person name="Szollosi G.J."/>
            <person name="Szarkandi J.G."/>
            <person name="Papp V."/>
            <person name="Albert L."/>
            <person name="Andreopoulos W."/>
            <person name="Angelini C."/>
            <person name="Antonin V."/>
            <person name="Barry K.W."/>
            <person name="Bougher N.L."/>
            <person name="Buchanan P."/>
            <person name="Buyck B."/>
            <person name="Bense V."/>
            <person name="Catcheside P."/>
            <person name="Chovatia M."/>
            <person name="Cooper J."/>
            <person name="Damon W."/>
            <person name="Desjardin D."/>
            <person name="Finy P."/>
            <person name="Geml J."/>
            <person name="Haridas S."/>
            <person name="Hughes K."/>
            <person name="Justo A."/>
            <person name="Karasinski D."/>
            <person name="Kautmanova I."/>
            <person name="Kiss B."/>
            <person name="Kocsube S."/>
            <person name="Kotiranta H."/>
            <person name="LaButti K.M."/>
            <person name="Lechner B.E."/>
            <person name="Liimatainen K."/>
            <person name="Lipzen A."/>
            <person name="Lukacs Z."/>
            <person name="Mihaltcheva S."/>
            <person name="Morgado L.N."/>
            <person name="Niskanen T."/>
            <person name="Noordeloos M.E."/>
            <person name="Ohm R.A."/>
            <person name="Ortiz-Santana B."/>
            <person name="Ovrebo C."/>
            <person name="Racz N."/>
            <person name="Riley R."/>
            <person name="Savchenko A."/>
            <person name="Shiryaev A."/>
            <person name="Soop K."/>
            <person name="Spirin V."/>
            <person name="Szebenyi C."/>
            <person name="Tomsovsky M."/>
            <person name="Tulloss R.E."/>
            <person name="Uehling J."/>
            <person name="Grigoriev I.V."/>
            <person name="Vagvolgyi C."/>
            <person name="Papp T."/>
            <person name="Martin F.M."/>
            <person name="Miettinen O."/>
            <person name="Hibbett D.S."/>
            <person name="Nagy L.G."/>
        </authorList>
    </citation>
    <scope>NUCLEOTIDE SEQUENCE [LARGE SCALE GENOMIC DNA]</scope>
    <source>
        <strain evidence="1 2">NL-1719</strain>
    </source>
</reference>
<sequence length="659" mass="72274">MSDSRRPIEEKPPRWNPNSDPASIAVPGLDTTASVHDQIEQIEQLITIKLQNVDENFSKIHNVLATKLLPAVKRYAVGTDPVREAAKFWTSFYEKAAQIRIPTYDDYETVNDVPSEREATISSIPDSHDRTATLHTPQEPSILTSESSFMPGQAAFSSTPAAARTAQMNATFQTEGSDPSWNTSLESPLVRLEREVQSLSTTDDTPASSAAFGQSSSSTSGYDEPTPQPNRTTQRKGKEKANQSLLHNVLRHNLYSASDTSSSFSNHSISPQKPKVKTPVPKKLNPYLPRDTTPEKWDGLVDLRNTPLSTNKSRRSDKQPSTSKPTSRPFADSDSDSDDDSFHFKPASLASMKLVSPAKPSRDQGLGRLGKTPVREASARITRDLVKDFQLQGNPFPKPSSVFSSMTSESSMSSVAPTPPLLYKFSSEESITIDSSLDSMIRRVGLTAPTVRPPLSSGVGSTPALQIRRRSVGLNRLANTNPSPAKLLFQPRLNDEDEIQDYHSDSDSSMDDTVQGGFLMPQGQVIREDDSFGSSNQSSDSLEEEDRLANAFAAGDPPPIPDAAFDDTMDDDELERFAATGTEETVFGVPPAQRMQMMRAYDQRMQMMRAYDQRNLHPNQLRMLGEDLLEDTIGIGAQIAATGRVEESPTPAGWPPGGR</sequence>